<name>A0A835TCN4_9CHLO</name>
<feature type="compositionally biased region" description="Low complexity" evidence="1">
    <location>
        <begin position="607"/>
        <end position="617"/>
    </location>
</feature>
<keyword evidence="3" id="KW-1185">Reference proteome</keyword>
<dbReference type="Proteomes" id="UP000613740">
    <property type="component" value="Unassembled WGS sequence"/>
</dbReference>
<protein>
    <submittedName>
        <fullName evidence="2">Uncharacterized protein</fullName>
    </submittedName>
</protein>
<feature type="compositionally biased region" description="Gly residues" evidence="1">
    <location>
        <begin position="593"/>
        <end position="606"/>
    </location>
</feature>
<feature type="compositionally biased region" description="Low complexity" evidence="1">
    <location>
        <begin position="69"/>
        <end position="79"/>
    </location>
</feature>
<proteinExistence type="predicted"/>
<feature type="region of interest" description="Disordered" evidence="1">
    <location>
        <begin position="669"/>
        <end position="706"/>
    </location>
</feature>
<comment type="caution">
    <text evidence="2">The sequence shown here is derived from an EMBL/GenBank/DDBJ whole genome shotgun (WGS) entry which is preliminary data.</text>
</comment>
<feature type="compositionally biased region" description="Low complexity" evidence="1">
    <location>
        <begin position="627"/>
        <end position="647"/>
    </location>
</feature>
<feature type="region of interest" description="Disordered" evidence="1">
    <location>
        <begin position="501"/>
        <end position="649"/>
    </location>
</feature>
<dbReference type="EMBL" id="JAEHOD010000032">
    <property type="protein sequence ID" value="KAG2443032.1"/>
    <property type="molecule type" value="Genomic_DNA"/>
</dbReference>
<gene>
    <name evidence="2" type="ORF">HYH02_009447</name>
</gene>
<dbReference type="AlphaFoldDB" id="A0A835TCN4"/>
<feature type="region of interest" description="Disordered" evidence="1">
    <location>
        <begin position="433"/>
        <end position="453"/>
    </location>
</feature>
<feature type="region of interest" description="Disordered" evidence="1">
    <location>
        <begin position="384"/>
        <end position="414"/>
    </location>
</feature>
<evidence type="ECO:0000256" key="1">
    <source>
        <dbReference type="SAM" id="MobiDB-lite"/>
    </source>
</evidence>
<feature type="compositionally biased region" description="Polar residues" evidence="1">
    <location>
        <begin position="539"/>
        <end position="563"/>
    </location>
</feature>
<evidence type="ECO:0000313" key="3">
    <source>
        <dbReference type="Proteomes" id="UP000613740"/>
    </source>
</evidence>
<accession>A0A835TCN4</accession>
<evidence type="ECO:0000313" key="2">
    <source>
        <dbReference type="EMBL" id="KAG2443032.1"/>
    </source>
</evidence>
<sequence>MVSPFLGGGLQLVAESQSGIGSSPLPTLPPAPTTPAGIVVIKNNVTLVVHHYVKEPDSDDTDVEEERGSNTSSNCSSDSETQQQGSGLPPAPPQPSAFLRCMAVICCMASAVPPQRRSRRRRRHSSRLMSATEAELAGHVIGPQAGQVDFRSKYQKAQAVTPIPVLKRTNSAGALTSLARTPLASTPQAVSRVGTGGGMMVGEPPGTGYSAGSRFSSYSVPPEVSSPLPRCNSLRSPADVRLSEVLGGGLPSAAAAGGGGTTPVIADAVGWSFVGALGVGGASGGGIAGGSPTGGGGLRVAGDSGGLSTISSFSGHLSSGRPSATQAPVLIAGSLVQCFQQLGQRAAGAGLEGGVGLAAAAQAPPAGPGVVVVKDAVKLVVHHYRAEDDSDENDASRQTSAASDGGPAAQPQGPQVSGLVRFLAVLCCMAPAQPQRNKKRRRRSRRKPSALSSEVLAPEVHLIGAHPHATDFKGKYQRAQAKAQALVPVSAIKRAPSTTGLAPLTSSAADPSSHGTPISGTATEGARTASGGPCCPATYQPSPFATHSMPNGASPVSRTTSLRSPGDIRLAGLRSSPMQSQSVDGYMDVGGWSPVGGGSGGGGLSGGSPPYTGPLLLVNGDSGGGLSRISSFDGRSSSGQPAAAAPAEPSRRLVQCLRLELVEGASASLDGAAGSTTPDALSSRHHDRSMTGGSVSGYGKRGVRWQ</sequence>
<dbReference type="OrthoDB" id="10542758at2759"/>
<organism evidence="2 3">
    <name type="scientific">Chlamydomonas schloesseri</name>
    <dbReference type="NCBI Taxonomy" id="2026947"/>
    <lineage>
        <taxon>Eukaryota</taxon>
        <taxon>Viridiplantae</taxon>
        <taxon>Chlorophyta</taxon>
        <taxon>core chlorophytes</taxon>
        <taxon>Chlorophyceae</taxon>
        <taxon>CS clade</taxon>
        <taxon>Chlamydomonadales</taxon>
        <taxon>Chlamydomonadaceae</taxon>
        <taxon>Chlamydomonas</taxon>
    </lineage>
</organism>
<reference evidence="2" key="1">
    <citation type="journal article" date="2020" name="bioRxiv">
        <title>Comparative genomics of Chlamydomonas.</title>
        <authorList>
            <person name="Craig R.J."/>
            <person name="Hasan A.R."/>
            <person name="Ness R.W."/>
            <person name="Keightley P.D."/>
        </authorList>
    </citation>
    <scope>NUCLEOTIDE SEQUENCE</scope>
    <source>
        <strain evidence="2">CCAP 11/173</strain>
    </source>
</reference>
<feature type="region of interest" description="Disordered" evidence="1">
    <location>
        <begin position="55"/>
        <end position="93"/>
    </location>
</feature>
<feature type="compositionally biased region" description="Polar residues" evidence="1">
    <location>
        <begin position="501"/>
        <end position="522"/>
    </location>
</feature>
<feature type="compositionally biased region" description="Basic residues" evidence="1">
    <location>
        <begin position="436"/>
        <end position="448"/>
    </location>
</feature>